<evidence type="ECO:0000256" key="3">
    <source>
        <dbReference type="PIRSR" id="PIRSR603782-2"/>
    </source>
</evidence>
<name>A0A2V3IWL9_9FLOR</name>
<dbReference type="CDD" id="cd02968">
    <property type="entry name" value="SCO"/>
    <property type="match status" value="1"/>
</dbReference>
<dbReference type="AlphaFoldDB" id="A0A2V3IWL9"/>
<keyword evidence="2" id="KW-0186">Copper</keyword>
<dbReference type="SUPFAM" id="SSF52833">
    <property type="entry name" value="Thioredoxin-like"/>
    <property type="match status" value="1"/>
</dbReference>
<evidence type="ECO:0000256" key="2">
    <source>
        <dbReference type="PIRSR" id="PIRSR603782-1"/>
    </source>
</evidence>
<gene>
    <name evidence="4" type="ORF">BWQ96_03660</name>
</gene>
<dbReference type="Pfam" id="PF02630">
    <property type="entry name" value="SCO1-SenC"/>
    <property type="match status" value="1"/>
</dbReference>
<dbReference type="EMBL" id="NBIV01000036">
    <property type="protein sequence ID" value="PXF46532.1"/>
    <property type="molecule type" value="Genomic_DNA"/>
</dbReference>
<keyword evidence="3" id="KW-1015">Disulfide bond</keyword>
<evidence type="ECO:0000313" key="5">
    <source>
        <dbReference type="Proteomes" id="UP000247409"/>
    </source>
</evidence>
<comment type="similarity">
    <text evidence="1">Belongs to the SCO1/2 family.</text>
</comment>
<feature type="binding site" evidence="2">
    <location>
        <position position="99"/>
    </location>
    <ligand>
        <name>Cu cation</name>
        <dbReference type="ChEBI" id="CHEBI:23378"/>
    </ligand>
</feature>
<dbReference type="PANTHER" id="PTHR12151:SF5">
    <property type="entry name" value="AT19154P"/>
    <property type="match status" value="1"/>
</dbReference>
<dbReference type="InterPro" id="IPR036249">
    <property type="entry name" value="Thioredoxin-like_sf"/>
</dbReference>
<dbReference type="GO" id="GO:0033617">
    <property type="term" value="P:mitochondrial respiratory chain complex IV assembly"/>
    <property type="evidence" value="ECO:0007669"/>
    <property type="project" value="TreeGrafter"/>
</dbReference>
<feature type="disulfide bond" description="Redox-active" evidence="3">
    <location>
        <begin position="99"/>
        <end position="103"/>
    </location>
</feature>
<dbReference type="STRING" id="448386.A0A2V3IWL9"/>
<reference evidence="4 5" key="1">
    <citation type="journal article" date="2018" name="Mol. Biol. Evol.">
        <title>Analysis of the draft genome of the red seaweed Gracilariopsis chorda provides insights into genome size evolution in Rhodophyta.</title>
        <authorList>
            <person name="Lee J."/>
            <person name="Yang E.C."/>
            <person name="Graf L."/>
            <person name="Yang J.H."/>
            <person name="Qiu H."/>
            <person name="Zel Zion U."/>
            <person name="Chan C.X."/>
            <person name="Stephens T.G."/>
            <person name="Weber A.P.M."/>
            <person name="Boo G.H."/>
            <person name="Boo S.M."/>
            <person name="Kim K.M."/>
            <person name="Shin Y."/>
            <person name="Jung M."/>
            <person name="Lee S.J."/>
            <person name="Yim H.S."/>
            <person name="Lee J.H."/>
            <person name="Bhattacharya D."/>
            <person name="Yoon H.S."/>
        </authorList>
    </citation>
    <scope>NUCLEOTIDE SEQUENCE [LARGE SCALE GENOMIC DNA]</scope>
    <source>
        <strain evidence="4 5">SKKU-2015</strain>
        <tissue evidence="4">Whole body</tissue>
    </source>
</reference>
<dbReference type="Proteomes" id="UP000247409">
    <property type="component" value="Unassembled WGS sequence"/>
</dbReference>
<dbReference type="GO" id="GO:0005739">
    <property type="term" value="C:mitochondrion"/>
    <property type="evidence" value="ECO:0007669"/>
    <property type="project" value="GOC"/>
</dbReference>
<sequence>MCSASPKQASTSSAVEKNTDVRGPMTWRVVALCGLLGSGGLALYSRERERQIAAVTRPRTVGKAAIGGAFELQDARGARFTEQRLLGKWSLIYFGFCMCPDICPAEMTKVADALSTLERRGLRVGHEEGCRVAPIFITVDAERDDAERADEYAKAFHKGFVGLAGTEAQVRHTAKQYRVYYSRDDGEGDEYLVDHSIITYLMDPNGEFVEFYGKNSSAAEMAARVEGRMLAWKA</sequence>
<evidence type="ECO:0000256" key="1">
    <source>
        <dbReference type="ARBA" id="ARBA00010996"/>
    </source>
</evidence>
<dbReference type="Gene3D" id="3.40.30.10">
    <property type="entry name" value="Glutaredoxin"/>
    <property type="match status" value="1"/>
</dbReference>
<feature type="binding site" evidence="2">
    <location>
        <position position="103"/>
    </location>
    <ligand>
        <name>Cu cation</name>
        <dbReference type="ChEBI" id="CHEBI:23378"/>
    </ligand>
</feature>
<keyword evidence="5" id="KW-1185">Reference proteome</keyword>
<dbReference type="InterPro" id="IPR003782">
    <property type="entry name" value="SCO1/SenC"/>
</dbReference>
<organism evidence="4 5">
    <name type="scientific">Gracilariopsis chorda</name>
    <dbReference type="NCBI Taxonomy" id="448386"/>
    <lineage>
        <taxon>Eukaryota</taxon>
        <taxon>Rhodophyta</taxon>
        <taxon>Florideophyceae</taxon>
        <taxon>Rhodymeniophycidae</taxon>
        <taxon>Gracilariales</taxon>
        <taxon>Gracilariaceae</taxon>
        <taxon>Gracilariopsis</taxon>
    </lineage>
</organism>
<proteinExistence type="inferred from homology"/>
<dbReference type="GO" id="GO:0046872">
    <property type="term" value="F:metal ion binding"/>
    <property type="evidence" value="ECO:0007669"/>
    <property type="project" value="UniProtKB-KW"/>
</dbReference>
<dbReference type="PANTHER" id="PTHR12151">
    <property type="entry name" value="ELECTRON TRANSPORT PROTIN SCO1/SENC FAMILY MEMBER"/>
    <property type="match status" value="1"/>
</dbReference>
<comment type="caution">
    <text evidence="4">The sequence shown here is derived from an EMBL/GenBank/DDBJ whole genome shotgun (WGS) entry which is preliminary data.</text>
</comment>
<accession>A0A2V3IWL9</accession>
<dbReference type="OrthoDB" id="270009at2759"/>
<dbReference type="FunFam" id="3.40.30.10:FF:000013">
    <property type="entry name" value="Blast:Protein SCO1 homolog, mitochondrial"/>
    <property type="match status" value="1"/>
</dbReference>
<evidence type="ECO:0000313" key="4">
    <source>
        <dbReference type="EMBL" id="PXF46532.1"/>
    </source>
</evidence>
<protein>
    <submittedName>
        <fullName evidence="4">Protein SCO1-like</fullName>
    </submittedName>
</protein>
<keyword evidence="2" id="KW-0479">Metal-binding</keyword>
<feature type="binding site" evidence="2">
    <location>
        <position position="195"/>
    </location>
    <ligand>
        <name>Cu cation</name>
        <dbReference type="ChEBI" id="CHEBI:23378"/>
    </ligand>
</feature>